<dbReference type="AlphaFoldDB" id="A0A3T0K2T4"/>
<proteinExistence type="predicted"/>
<sequence>MPFALVRSTRGYLEKITHQINGAYTNGWYDASAVMIRRLIETLIIETFESHNIASKIKNTSGDFFYLSDLISITLTETSWNLSRNSKQSLPKLKDIGDKSAHSRRYNAVRHDIDKIISDLRVAVQELIYLSGLK</sequence>
<accession>A0A3T0K2T4</accession>
<organism evidence="1 2">
    <name type="scientific">Pseudomonas syringae</name>
    <dbReference type="NCBI Taxonomy" id="317"/>
    <lineage>
        <taxon>Bacteria</taxon>
        <taxon>Pseudomonadati</taxon>
        <taxon>Pseudomonadota</taxon>
        <taxon>Gammaproteobacteria</taxon>
        <taxon>Pseudomonadales</taxon>
        <taxon>Pseudomonadaceae</taxon>
        <taxon>Pseudomonas</taxon>
    </lineage>
</organism>
<gene>
    <name evidence="1" type="ORF">CT157_13065</name>
</gene>
<dbReference type="Proteomes" id="UP000282760">
    <property type="component" value="Chromosome"/>
</dbReference>
<protein>
    <recommendedName>
        <fullName evidence="3">DUF4145 domain-containing protein</fullName>
    </recommendedName>
</protein>
<dbReference type="EMBL" id="CP024646">
    <property type="protein sequence ID" value="AZV30000.1"/>
    <property type="molecule type" value="Genomic_DNA"/>
</dbReference>
<name>A0A3T0K2T4_PSESX</name>
<evidence type="ECO:0008006" key="3">
    <source>
        <dbReference type="Google" id="ProtNLM"/>
    </source>
</evidence>
<reference evidence="1 2" key="1">
    <citation type="submission" date="2017-11" db="EMBL/GenBank/DDBJ databases">
        <title>Effect of PGPRs.</title>
        <authorList>
            <person name="Oliva R."/>
            <person name="Nong J."/>
            <person name="Roman V."/>
        </authorList>
    </citation>
    <scope>NUCLEOTIDE SEQUENCE [LARGE SCALE GENOMIC DNA]</scope>
    <source>
        <strain evidence="1">Inb918</strain>
    </source>
</reference>
<evidence type="ECO:0000313" key="2">
    <source>
        <dbReference type="Proteomes" id="UP000282760"/>
    </source>
</evidence>
<evidence type="ECO:0000313" key="1">
    <source>
        <dbReference type="EMBL" id="AZV30000.1"/>
    </source>
</evidence>